<evidence type="ECO:0000313" key="6">
    <source>
        <dbReference type="Proteomes" id="UP000321816"/>
    </source>
</evidence>
<proteinExistence type="inferred from homology"/>
<dbReference type="NCBIfam" id="TIGR00274">
    <property type="entry name" value="N-acetylmuramic acid 6-phosphate etherase"/>
    <property type="match status" value="1"/>
</dbReference>
<dbReference type="Proteomes" id="UP000321816">
    <property type="component" value="Chromosome"/>
</dbReference>
<dbReference type="SUPFAM" id="SSF53697">
    <property type="entry name" value="SIS domain"/>
    <property type="match status" value="1"/>
</dbReference>
<dbReference type="NCBIfam" id="NF003915">
    <property type="entry name" value="PRK05441.1"/>
    <property type="match status" value="1"/>
</dbReference>
<protein>
    <recommendedName>
        <fullName evidence="3">N-acetylmuramic acid 6-phosphate etherase</fullName>
        <shortName evidence="3">MurNAc-6-P etherase</shortName>
        <ecNumber evidence="3">4.2.1.126</ecNumber>
    </recommendedName>
    <alternativeName>
        <fullName evidence="3">N-acetylmuramic acid 6-phosphate hydrolase</fullName>
    </alternativeName>
    <alternativeName>
        <fullName evidence="3">N-acetylmuramic acid 6-phosphate lyase</fullName>
    </alternativeName>
</protein>
<dbReference type="Gene3D" id="1.10.8.1080">
    <property type="match status" value="1"/>
</dbReference>
<comment type="subunit">
    <text evidence="3">Homodimer.</text>
</comment>
<dbReference type="OrthoDB" id="9813395at2"/>
<dbReference type="GO" id="GO:0016803">
    <property type="term" value="F:ether hydrolase activity"/>
    <property type="evidence" value="ECO:0007669"/>
    <property type="project" value="TreeGrafter"/>
</dbReference>
<dbReference type="KEGG" id="ahal:FTX54_001315"/>
<organism evidence="5 6">
    <name type="scientific">Alkalicoccus halolimnae</name>
    <dbReference type="NCBI Taxonomy" id="1667239"/>
    <lineage>
        <taxon>Bacteria</taxon>
        <taxon>Bacillati</taxon>
        <taxon>Bacillota</taxon>
        <taxon>Bacilli</taxon>
        <taxon>Bacillales</taxon>
        <taxon>Bacillaceae</taxon>
        <taxon>Alkalicoccus</taxon>
    </lineage>
</organism>
<dbReference type="PROSITE" id="PS51464">
    <property type="entry name" value="SIS"/>
    <property type="match status" value="1"/>
</dbReference>
<dbReference type="GO" id="GO:0097173">
    <property type="term" value="P:N-acetylmuramic acid catabolic process"/>
    <property type="evidence" value="ECO:0007669"/>
    <property type="project" value="UniProtKB-UniPathway"/>
</dbReference>
<dbReference type="EC" id="4.2.1.126" evidence="3"/>
<dbReference type="InterPro" id="IPR040190">
    <property type="entry name" value="MURQ/GCKR"/>
</dbReference>
<evidence type="ECO:0000256" key="1">
    <source>
        <dbReference type="ARBA" id="ARBA00023239"/>
    </source>
</evidence>
<comment type="miscellaneous">
    <text evidence="3">A lyase-type mechanism (elimination/hydration) is suggested for the cleavage of the lactyl ether bond of MurNAc 6-phosphate, with the formation of an alpha,beta-unsaturated aldehyde intermediate with (E)-stereochemistry, followed by the syn addition of water to give product.</text>
</comment>
<keyword evidence="1 3" id="KW-0456">Lyase</keyword>
<name>A0A5C7F5Z1_9BACI</name>
<dbReference type="InterPro" id="IPR046348">
    <property type="entry name" value="SIS_dom_sf"/>
</dbReference>
<dbReference type="NCBIfam" id="NF009222">
    <property type="entry name" value="PRK12570.1"/>
    <property type="match status" value="1"/>
</dbReference>
<dbReference type="PANTHER" id="PTHR10088">
    <property type="entry name" value="GLUCOKINASE REGULATORY PROTEIN"/>
    <property type="match status" value="1"/>
</dbReference>
<comment type="pathway">
    <text evidence="3">Amino-sugar metabolism; N-acetylmuramate degradation.</text>
</comment>
<dbReference type="GO" id="GO:0016835">
    <property type="term" value="F:carbon-oxygen lyase activity"/>
    <property type="evidence" value="ECO:0007669"/>
    <property type="project" value="UniProtKB-UniRule"/>
</dbReference>
<dbReference type="Pfam" id="PF22645">
    <property type="entry name" value="GKRP_SIS_N"/>
    <property type="match status" value="1"/>
</dbReference>
<dbReference type="PANTHER" id="PTHR10088:SF4">
    <property type="entry name" value="GLUCOKINASE REGULATORY PROTEIN"/>
    <property type="match status" value="1"/>
</dbReference>
<dbReference type="CDD" id="cd05007">
    <property type="entry name" value="SIS_Etherase"/>
    <property type="match status" value="1"/>
</dbReference>
<comment type="catalytic activity">
    <reaction evidence="3">
        <text>N-acetyl-D-muramate 6-phosphate + H2O = N-acetyl-D-glucosamine 6-phosphate + (R)-lactate</text>
        <dbReference type="Rhea" id="RHEA:26410"/>
        <dbReference type="ChEBI" id="CHEBI:15377"/>
        <dbReference type="ChEBI" id="CHEBI:16004"/>
        <dbReference type="ChEBI" id="CHEBI:57513"/>
        <dbReference type="ChEBI" id="CHEBI:58722"/>
        <dbReference type="EC" id="4.2.1.126"/>
    </reaction>
</comment>
<dbReference type="AlphaFoldDB" id="A0A5C7F5Z1"/>
<dbReference type="InterPro" id="IPR005488">
    <property type="entry name" value="Etherase_MurQ"/>
</dbReference>
<comment type="similarity">
    <text evidence="3">Belongs to the GCKR-like family. MurNAc-6-P etherase subfamily.</text>
</comment>
<evidence type="ECO:0000313" key="5">
    <source>
        <dbReference type="EMBL" id="WWD80232.1"/>
    </source>
</evidence>
<feature type="domain" description="SIS" evidence="4">
    <location>
        <begin position="57"/>
        <end position="220"/>
    </location>
</feature>
<evidence type="ECO:0000256" key="2">
    <source>
        <dbReference type="ARBA" id="ARBA00023277"/>
    </source>
</evidence>
<dbReference type="FunFam" id="3.40.50.10490:FF:000014">
    <property type="entry name" value="N-acetylmuramic acid 6-phosphate etherase"/>
    <property type="match status" value="1"/>
</dbReference>
<dbReference type="InterPro" id="IPR005486">
    <property type="entry name" value="Glucokinase_regulatory_CS"/>
</dbReference>
<feature type="active site" evidence="3">
    <location>
        <position position="116"/>
    </location>
</feature>
<dbReference type="HAMAP" id="MF_00068">
    <property type="entry name" value="MurQ"/>
    <property type="match status" value="1"/>
</dbReference>
<dbReference type="GO" id="GO:0046348">
    <property type="term" value="P:amino sugar catabolic process"/>
    <property type="evidence" value="ECO:0007669"/>
    <property type="project" value="InterPro"/>
</dbReference>
<dbReference type="GO" id="GO:0009254">
    <property type="term" value="P:peptidoglycan turnover"/>
    <property type="evidence" value="ECO:0007669"/>
    <property type="project" value="TreeGrafter"/>
</dbReference>
<comment type="function">
    <text evidence="3">Specifically catalyzes the cleavage of the D-lactyl ether substituent of MurNAc 6-phosphate, producing GlcNAc 6-phosphate and D-lactate.</text>
</comment>
<keyword evidence="6" id="KW-1185">Reference proteome</keyword>
<keyword evidence="2 3" id="KW-0119">Carbohydrate metabolism</keyword>
<dbReference type="InterPro" id="IPR001347">
    <property type="entry name" value="SIS_dom"/>
</dbReference>
<dbReference type="GO" id="GO:0097367">
    <property type="term" value="F:carbohydrate derivative binding"/>
    <property type="evidence" value="ECO:0007669"/>
    <property type="project" value="InterPro"/>
</dbReference>
<feature type="active site" description="Proton donor" evidence="3">
    <location>
        <position position="85"/>
    </location>
</feature>
<sequence length="304" mass="32665">MEKELSKLTTESRNPHSMNLSRLSVPEILRLINSEDKKIAPAVESVLPEIEQAVEIIFQSLEKGGRLFYAGAGTSGRLGVIDASECPPTFMTPPEMVQTIMAGGNEAYTNAIEGSEDNEAQGKNDLKARHLTSRDVVVGITASGRTPYPIGALKYAEEVKAASISLSCNKNSAISPLAECAIEVIVGPEVLTGSTRMKAATAHKMILNMFSTTVMVKLGKVHENLMVDVHASNHKLKERAKYILTELTSASSEQAEQILQSADWEVKPAIVMFEAGVSRDAALHAISKKNGFVGDAVAFAKLNA</sequence>
<evidence type="ECO:0000256" key="3">
    <source>
        <dbReference type="HAMAP-Rule" id="MF_00068"/>
    </source>
</evidence>
<dbReference type="PROSITE" id="PS01272">
    <property type="entry name" value="GCKR"/>
    <property type="match status" value="1"/>
</dbReference>
<dbReference type="Gene3D" id="3.40.50.10490">
    <property type="entry name" value="Glucose-6-phosphate isomerase like protein, domain 1"/>
    <property type="match status" value="1"/>
</dbReference>
<gene>
    <name evidence="3 5" type="primary">murQ</name>
    <name evidence="5" type="ORF">FTX54_001315</name>
</gene>
<reference evidence="5 6" key="1">
    <citation type="submission" date="2024-01" db="EMBL/GenBank/DDBJ databases">
        <title>Complete Genome Sequence of Alkalicoccus halolimnae BZ-SZ-XJ29T, a Moderately Halophilic Bacterium Isolated from a Salt Lake.</title>
        <authorList>
            <person name="Zhao B."/>
        </authorList>
    </citation>
    <scope>NUCLEOTIDE SEQUENCE [LARGE SCALE GENOMIC DNA]</scope>
    <source>
        <strain evidence="5 6">BZ-SZ-XJ29</strain>
    </source>
</reference>
<dbReference type="EMBL" id="CP144914">
    <property type="protein sequence ID" value="WWD80232.1"/>
    <property type="molecule type" value="Genomic_DNA"/>
</dbReference>
<accession>A0A5C7F5Z1</accession>
<evidence type="ECO:0000259" key="4">
    <source>
        <dbReference type="PROSITE" id="PS51464"/>
    </source>
</evidence>
<dbReference type="RefSeq" id="WP_147804259.1">
    <property type="nucleotide sequence ID" value="NZ_CP144914.1"/>
</dbReference>